<evidence type="ECO:0000313" key="1">
    <source>
        <dbReference type="EMBL" id="MBC5839788.1"/>
    </source>
</evidence>
<dbReference type="RefSeq" id="WP_187008412.1">
    <property type="nucleotide sequence ID" value="NZ_JACRUI010000001.1"/>
</dbReference>
<keyword evidence="2" id="KW-1185">Reference proteome</keyword>
<gene>
    <name evidence="1" type="ORF">H8R23_00035</name>
</gene>
<dbReference type="EMBL" id="JACRUJ010000001">
    <property type="protein sequence ID" value="MBC5839788.1"/>
    <property type="molecule type" value="Genomic_DNA"/>
</dbReference>
<comment type="caution">
    <text evidence="1">The sequence shown here is derived from an EMBL/GenBank/DDBJ whole genome shotgun (WGS) entry which is preliminary data.</text>
</comment>
<name>A0ABR7J2Z7_9FLAO</name>
<accession>A0ABR7J2Z7</accession>
<proteinExistence type="predicted"/>
<dbReference type="Proteomes" id="UP000629963">
    <property type="component" value="Unassembled WGS sequence"/>
</dbReference>
<reference evidence="1 2" key="1">
    <citation type="submission" date="2020-08" db="EMBL/GenBank/DDBJ databases">
        <title>Description of novel Flavobacterium F-380 isolate.</title>
        <authorList>
            <person name="Saticioglu I.B."/>
            <person name="Duman M."/>
            <person name="Altun S."/>
        </authorList>
    </citation>
    <scope>NUCLEOTIDE SEQUENCE [LARGE SCALE GENOMIC DNA]</scope>
    <source>
        <strain evidence="1 2">F-380</strain>
    </source>
</reference>
<sequence>MKGQQNYPVSGTDEDGNLVTGEVVLEGKAGFGSLTKIDKSKIEIIAEWSANKNRLIATDEYGYLYQLHIEE</sequence>
<organism evidence="1 2">
    <name type="scientific">Flavobacterium kayseriense</name>
    <dbReference type="NCBI Taxonomy" id="2764714"/>
    <lineage>
        <taxon>Bacteria</taxon>
        <taxon>Pseudomonadati</taxon>
        <taxon>Bacteroidota</taxon>
        <taxon>Flavobacteriia</taxon>
        <taxon>Flavobacteriales</taxon>
        <taxon>Flavobacteriaceae</taxon>
        <taxon>Flavobacterium</taxon>
    </lineage>
</organism>
<protein>
    <submittedName>
        <fullName evidence="1">Uncharacterized protein</fullName>
    </submittedName>
</protein>
<evidence type="ECO:0000313" key="2">
    <source>
        <dbReference type="Proteomes" id="UP000629963"/>
    </source>
</evidence>